<reference evidence="3" key="1">
    <citation type="journal article" date="2023" name="GigaByte">
        <title>Genome assembly of the bearded iris, Iris pallida Lam.</title>
        <authorList>
            <person name="Bruccoleri R.E."/>
            <person name="Oakeley E.J."/>
            <person name="Faust A.M.E."/>
            <person name="Altorfer M."/>
            <person name="Dessus-Babus S."/>
            <person name="Burckhardt D."/>
            <person name="Oertli M."/>
            <person name="Naumann U."/>
            <person name="Petersen F."/>
            <person name="Wong J."/>
        </authorList>
    </citation>
    <scope>NUCLEOTIDE SEQUENCE</scope>
    <source>
        <strain evidence="3">GSM-AAB239-AS_SAM_17_03QT</strain>
    </source>
</reference>
<dbReference type="PANTHER" id="PTHR47487:SF8">
    <property type="entry name" value="OS08G0270900 PROTEIN"/>
    <property type="match status" value="1"/>
</dbReference>
<dbReference type="Pfam" id="PF12874">
    <property type="entry name" value="zf-met"/>
    <property type="match status" value="2"/>
</dbReference>
<gene>
    <name evidence="3" type="ORF">M6B38_103520</name>
</gene>
<dbReference type="InterPro" id="IPR036236">
    <property type="entry name" value="Znf_C2H2_sf"/>
</dbReference>
<feature type="domain" description="U1-type" evidence="2">
    <location>
        <begin position="275"/>
        <end position="309"/>
    </location>
</feature>
<dbReference type="GO" id="GO:0008270">
    <property type="term" value="F:zinc ion binding"/>
    <property type="evidence" value="ECO:0007669"/>
    <property type="project" value="InterPro"/>
</dbReference>
<dbReference type="SUPFAM" id="SSF57667">
    <property type="entry name" value="beta-beta-alpha zinc fingers"/>
    <property type="match status" value="2"/>
</dbReference>
<name>A0AAX6F321_IRIPA</name>
<protein>
    <submittedName>
        <fullName evidence="3">Zinc finger RNA-binding protein</fullName>
    </submittedName>
</protein>
<proteinExistence type="predicted"/>
<evidence type="ECO:0000313" key="4">
    <source>
        <dbReference type="Proteomes" id="UP001140949"/>
    </source>
</evidence>
<dbReference type="EMBL" id="JANAVB010032220">
    <property type="protein sequence ID" value="KAJ6810559.1"/>
    <property type="molecule type" value="Genomic_DNA"/>
</dbReference>
<reference evidence="3" key="2">
    <citation type="submission" date="2023-04" db="EMBL/GenBank/DDBJ databases">
        <authorList>
            <person name="Bruccoleri R.E."/>
            <person name="Oakeley E.J."/>
            <person name="Faust A.-M."/>
            <person name="Dessus-Babus S."/>
            <person name="Altorfer M."/>
            <person name="Burckhardt D."/>
            <person name="Oertli M."/>
            <person name="Naumann U."/>
            <person name="Petersen F."/>
            <person name="Wong J."/>
        </authorList>
    </citation>
    <scope>NUCLEOTIDE SEQUENCE</scope>
    <source>
        <strain evidence="3">GSM-AAB239-AS_SAM_17_03QT</strain>
        <tissue evidence="3">Leaf</tissue>
    </source>
</reference>
<feature type="domain" description="U1-type" evidence="2">
    <location>
        <begin position="160"/>
        <end position="194"/>
    </location>
</feature>
<evidence type="ECO:0000256" key="1">
    <source>
        <dbReference type="SAM" id="MobiDB-lite"/>
    </source>
</evidence>
<accession>A0AAX6F321</accession>
<evidence type="ECO:0000259" key="2">
    <source>
        <dbReference type="SMART" id="SM00451"/>
    </source>
</evidence>
<dbReference type="PANTHER" id="PTHR47487">
    <property type="entry name" value="OS06G0651300 PROTEIN-RELATED"/>
    <property type="match status" value="1"/>
</dbReference>
<keyword evidence="4" id="KW-1185">Reference proteome</keyword>
<sequence>MEYNSTPPQGAPPPLPHYNHPFCCYHQNPNPNPAYHLSPAANEAGSLRPLHHPPPPTANPYTPYGGGCCFPHHLPAGPTPPPYYHCGAASVGGAAGWFPAAESTGQYRSPPAVGYGPPIPPRPSNGLGAVVTPPALPAHWRTLSYSGGTKKRSKKTTKVVQSAYCEVCKVNCTCEEDLNSHKQGKKHIKQLQKLLQESTTPKSVQESTTPKSAQVKETTPKSAEVKEPEVKEPAVGSKGKAVTTGEKKRKKAMPATKEELETKKKKLLECGAAPEDVRVCTICHVVVNSQAVYDTHVAGQKHIANVKQQEQEAVAAS</sequence>
<dbReference type="Gene3D" id="3.30.160.60">
    <property type="entry name" value="Classic Zinc Finger"/>
    <property type="match status" value="2"/>
</dbReference>
<feature type="compositionally biased region" description="Basic and acidic residues" evidence="1">
    <location>
        <begin position="223"/>
        <end position="232"/>
    </location>
</feature>
<feature type="compositionally biased region" description="Polar residues" evidence="1">
    <location>
        <begin position="197"/>
        <end position="217"/>
    </location>
</feature>
<evidence type="ECO:0000313" key="3">
    <source>
        <dbReference type="EMBL" id="KAJ6810559.1"/>
    </source>
</evidence>
<dbReference type="Proteomes" id="UP001140949">
    <property type="component" value="Unassembled WGS sequence"/>
</dbReference>
<dbReference type="GO" id="GO:0003676">
    <property type="term" value="F:nucleic acid binding"/>
    <property type="evidence" value="ECO:0007669"/>
    <property type="project" value="InterPro"/>
</dbReference>
<feature type="region of interest" description="Disordered" evidence="1">
    <location>
        <begin position="196"/>
        <end position="259"/>
    </location>
</feature>
<dbReference type="SMART" id="SM00451">
    <property type="entry name" value="ZnF_U1"/>
    <property type="match status" value="2"/>
</dbReference>
<organism evidence="3 4">
    <name type="scientific">Iris pallida</name>
    <name type="common">Sweet iris</name>
    <dbReference type="NCBI Taxonomy" id="29817"/>
    <lineage>
        <taxon>Eukaryota</taxon>
        <taxon>Viridiplantae</taxon>
        <taxon>Streptophyta</taxon>
        <taxon>Embryophyta</taxon>
        <taxon>Tracheophyta</taxon>
        <taxon>Spermatophyta</taxon>
        <taxon>Magnoliopsida</taxon>
        <taxon>Liliopsida</taxon>
        <taxon>Asparagales</taxon>
        <taxon>Iridaceae</taxon>
        <taxon>Iridoideae</taxon>
        <taxon>Irideae</taxon>
        <taxon>Iris</taxon>
    </lineage>
</organism>
<comment type="caution">
    <text evidence="3">The sequence shown here is derived from an EMBL/GenBank/DDBJ whole genome shotgun (WGS) entry which is preliminary data.</text>
</comment>
<dbReference type="InterPro" id="IPR003604">
    <property type="entry name" value="Matrin/U1-like-C_Znf_C2H2"/>
</dbReference>
<dbReference type="AlphaFoldDB" id="A0AAX6F321"/>
<dbReference type="InterPro" id="IPR013087">
    <property type="entry name" value="Znf_C2H2_type"/>
</dbReference>